<evidence type="ECO:0000256" key="1">
    <source>
        <dbReference type="ARBA" id="ARBA00004141"/>
    </source>
</evidence>
<evidence type="ECO:0000256" key="4">
    <source>
        <dbReference type="ARBA" id="ARBA00022989"/>
    </source>
</evidence>
<dbReference type="HOGENOM" id="CLU_013430_8_0_6"/>
<keyword evidence="3" id="KW-0406">Ion transport</keyword>
<dbReference type="OrthoDB" id="9799649at2"/>
<keyword evidence="9" id="KW-1185">Reference proteome</keyword>
<keyword evidence="3" id="KW-0813">Transport</keyword>
<keyword evidence="5 6" id="KW-0472">Membrane</keyword>
<dbReference type="InterPro" id="IPR050681">
    <property type="entry name" value="CDF/SLC30A"/>
</dbReference>
<evidence type="ECO:0000256" key="3">
    <source>
        <dbReference type="ARBA" id="ARBA00022906"/>
    </source>
</evidence>
<dbReference type="PANTHER" id="PTHR11562:SF17">
    <property type="entry name" value="RE54080P-RELATED"/>
    <property type="match status" value="1"/>
</dbReference>
<proteinExistence type="predicted"/>
<evidence type="ECO:0000313" key="8">
    <source>
        <dbReference type="EMBL" id="EIJ42547.1"/>
    </source>
</evidence>
<evidence type="ECO:0000259" key="7">
    <source>
        <dbReference type="Pfam" id="PF01545"/>
    </source>
</evidence>
<dbReference type="Gene3D" id="1.20.1510.10">
    <property type="entry name" value="Cation efflux protein transmembrane domain"/>
    <property type="match status" value="1"/>
</dbReference>
<feature type="domain" description="Cation efflux protein transmembrane" evidence="7">
    <location>
        <begin position="23"/>
        <end position="200"/>
    </location>
</feature>
<dbReference type="Proteomes" id="UP000005744">
    <property type="component" value="Unassembled WGS sequence"/>
</dbReference>
<keyword evidence="3" id="KW-0864">Zinc transport</keyword>
<dbReference type="GO" id="GO:0005886">
    <property type="term" value="C:plasma membrane"/>
    <property type="evidence" value="ECO:0007669"/>
    <property type="project" value="TreeGrafter"/>
</dbReference>
<evidence type="ECO:0000256" key="6">
    <source>
        <dbReference type="SAM" id="Phobius"/>
    </source>
</evidence>
<gene>
    <name evidence="8" type="ORF">BegalDRAFT_1668</name>
</gene>
<dbReference type="PANTHER" id="PTHR11562">
    <property type="entry name" value="CATION EFFLUX PROTEIN/ ZINC TRANSPORTER"/>
    <property type="match status" value="1"/>
</dbReference>
<keyword evidence="3" id="KW-0862">Zinc</keyword>
<dbReference type="eggNOG" id="COG1230">
    <property type="taxonomic scope" value="Bacteria"/>
</dbReference>
<organism evidence="8 9">
    <name type="scientific">Beggiatoa alba B18LD</name>
    <dbReference type="NCBI Taxonomy" id="395493"/>
    <lineage>
        <taxon>Bacteria</taxon>
        <taxon>Pseudomonadati</taxon>
        <taxon>Pseudomonadota</taxon>
        <taxon>Gammaproteobacteria</taxon>
        <taxon>Thiotrichales</taxon>
        <taxon>Thiotrichaceae</taxon>
        <taxon>Beggiatoa</taxon>
    </lineage>
</organism>
<evidence type="ECO:0000313" key="9">
    <source>
        <dbReference type="Proteomes" id="UP000005744"/>
    </source>
</evidence>
<dbReference type="Pfam" id="PF01545">
    <property type="entry name" value="Cation_efflux"/>
    <property type="match status" value="1"/>
</dbReference>
<dbReference type="EMBL" id="JH600070">
    <property type="protein sequence ID" value="EIJ42547.1"/>
    <property type="molecule type" value="Genomic_DNA"/>
</dbReference>
<feature type="transmembrane region" description="Helical" evidence="6">
    <location>
        <begin position="21"/>
        <end position="43"/>
    </location>
</feature>
<evidence type="ECO:0000256" key="5">
    <source>
        <dbReference type="ARBA" id="ARBA00023136"/>
    </source>
</evidence>
<feature type="transmembrane region" description="Helical" evidence="6">
    <location>
        <begin position="80"/>
        <end position="99"/>
    </location>
</feature>
<dbReference type="GO" id="GO:0005385">
    <property type="term" value="F:zinc ion transmembrane transporter activity"/>
    <property type="evidence" value="ECO:0007669"/>
    <property type="project" value="TreeGrafter"/>
</dbReference>
<dbReference type="STRING" id="395493.BegalDRAFT_1668"/>
<feature type="transmembrane region" description="Helical" evidence="6">
    <location>
        <begin position="175"/>
        <end position="194"/>
    </location>
</feature>
<dbReference type="RefSeq" id="WP_002685586.1">
    <property type="nucleotide sequence ID" value="NZ_JH600070.1"/>
</dbReference>
<dbReference type="AlphaFoldDB" id="I3CG04"/>
<dbReference type="InterPro" id="IPR058533">
    <property type="entry name" value="Cation_efflux_TM"/>
</dbReference>
<dbReference type="InterPro" id="IPR027469">
    <property type="entry name" value="Cation_efflux_TMD_sf"/>
</dbReference>
<feature type="transmembrane region" description="Helical" evidence="6">
    <location>
        <begin position="111"/>
        <end position="131"/>
    </location>
</feature>
<sequence length="233" mass="25514">MACNCDTSCELEALKKSQSKTLVLVMWLNIVLFVVELTTGILAQSTALLADSLDNLGDAITYALSLYAVYRGARTKAWVALFKGGLIFLAAVFVCFEVVEKLMSPVLPSYSAMSIMSLIALVTNGYVLYLLTRHKNDDINMNSVWHCSRNDLLSNSSVLVAAFGVWMFNSGIPDILIGFGLIILFFWSAGLVLWKAVKQLRTLPPDENPPVVVAEAKQATVTLVSLESLKKKS</sequence>
<keyword evidence="4 6" id="KW-1133">Transmembrane helix</keyword>
<name>I3CG04_9GAMM</name>
<evidence type="ECO:0000256" key="2">
    <source>
        <dbReference type="ARBA" id="ARBA00022692"/>
    </source>
</evidence>
<comment type="subcellular location">
    <subcellularLocation>
        <location evidence="1">Membrane</location>
        <topology evidence="1">Multi-pass membrane protein</topology>
    </subcellularLocation>
</comment>
<protein>
    <submittedName>
        <fullName evidence="8">Co/Zn/Cd efflux system component</fullName>
    </submittedName>
</protein>
<feature type="transmembrane region" description="Helical" evidence="6">
    <location>
        <begin position="152"/>
        <end position="169"/>
    </location>
</feature>
<keyword evidence="2 6" id="KW-0812">Transmembrane</keyword>
<feature type="transmembrane region" description="Helical" evidence="6">
    <location>
        <begin position="55"/>
        <end position="73"/>
    </location>
</feature>
<dbReference type="SUPFAM" id="SSF161111">
    <property type="entry name" value="Cation efflux protein transmembrane domain-like"/>
    <property type="match status" value="1"/>
</dbReference>
<reference evidence="8 9" key="1">
    <citation type="submission" date="2011-11" db="EMBL/GenBank/DDBJ databases">
        <title>Improved High-Quality Draft sequence of Beggiatoa alba B18lD.</title>
        <authorList>
            <consortium name="US DOE Joint Genome Institute"/>
            <person name="Lucas S."/>
            <person name="Han J."/>
            <person name="Lapidus A."/>
            <person name="Cheng J.-F."/>
            <person name="Goodwin L."/>
            <person name="Pitluck S."/>
            <person name="Peters L."/>
            <person name="Mikhailova N."/>
            <person name="Held B."/>
            <person name="Detter J.C."/>
            <person name="Han C."/>
            <person name="Tapia R."/>
            <person name="Land M."/>
            <person name="Hauser L."/>
            <person name="Kyrpides N."/>
            <person name="Ivanova N."/>
            <person name="Pagani I."/>
            <person name="Samuel K."/>
            <person name="Teske A."/>
            <person name="Mueller J."/>
            <person name="Woyke T."/>
        </authorList>
    </citation>
    <scope>NUCLEOTIDE SEQUENCE [LARGE SCALE GENOMIC DNA]</scope>
    <source>
        <strain evidence="8 9">B18LD</strain>
    </source>
</reference>
<accession>I3CG04</accession>